<feature type="transmembrane region" description="Helical" evidence="1">
    <location>
        <begin position="181"/>
        <end position="205"/>
    </location>
</feature>
<keyword evidence="1" id="KW-0472">Membrane</keyword>
<dbReference type="Proteomes" id="UP000611215">
    <property type="component" value="Unassembled WGS sequence"/>
</dbReference>
<evidence type="ECO:0000256" key="1">
    <source>
        <dbReference type="SAM" id="Phobius"/>
    </source>
</evidence>
<evidence type="ECO:0000313" key="2">
    <source>
        <dbReference type="EMBL" id="MBF8151601.1"/>
    </source>
</evidence>
<keyword evidence="1" id="KW-1133">Transmembrane helix</keyword>
<organism evidence="2 3">
    <name type="scientific">Winogradskyella marina</name>
    <dbReference type="NCBI Taxonomy" id="2785530"/>
    <lineage>
        <taxon>Bacteria</taxon>
        <taxon>Pseudomonadati</taxon>
        <taxon>Bacteroidota</taxon>
        <taxon>Flavobacteriia</taxon>
        <taxon>Flavobacteriales</taxon>
        <taxon>Flavobacteriaceae</taxon>
        <taxon>Winogradskyella</taxon>
    </lineage>
</organism>
<name>A0ABS0ES55_9FLAO</name>
<accession>A0ABS0ES55</accession>
<sequence>MKKTFADLSEHAQVYINERFGHYNISGEDAFEHIFSDEMRELSSDQIAQLLMQKDISHIISQSNSPDLASNLDNIFLEDIGPNRSRGAENVTDEELSFAWDDQISDVEFVNANESTFDFLKGELENIDNTIPIEDILGGSFIFGTVFTGVETYKAIENNEIELNDAPKFFLIKTGGKTVKIAIIGMSLASSSPIIVSAGVGYLIYKNKFVISKVYNSVYGFLANEKTREYATLAYNGTISGISEVGEYTYTAMTSDTTKNALNKTRNSIENTYEGSKKILNKWLNRKK</sequence>
<proteinExistence type="predicted"/>
<protein>
    <submittedName>
        <fullName evidence="2">Uncharacterized protein</fullName>
    </submittedName>
</protein>
<keyword evidence="3" id="KW-1185">Reference proteome</keyword>
<dbReference type="EMBL" id="JADOET010000031">
    <property type="protein sequence ID" value="MBF8151601.1"/>
    <property type="molecule type" value="Genomic_DNA"/>
</dbReference>
<evidence type="ECO:0000313" key="3">
    <source>
        <dbReference type="Proteomes" id="UP000611215"/>
    </source>
</evidence>
<keyword evidence="1" id="KW-0812">Transmembrane</keyword>
<dbReference type="RefSeq" id="WP_195872851.1">
    <property type="nucleotide sequence ID" value="NZ_JADOET010000031.1"/>
</dbReference>
<comment type="caution">
    <text evidence="2">The sequence shown here is derived from an EMBL/GenBank/DDBJ whole genome shotgun (WGS) entry which is preliminary data.</text>
</comment>
<gene>
    <name evidence="2" type="ORF">ITJ86_16995</name>
</gene>
<reference evidence="2 3" key="1">
    <citation type="submission" date="2020-11" db="EMBL/GenBank/DDBJ databases">
        <title>Winogradskyella marina sp. nov., isolated from marine sediment.</title>
        <authorList>
            <person name="Bo J."/>
            <person name="Wang S."/>
            <person name="Song X."/>
            <person name="Du Z."/>
        </authorList>
    </citation>
    <scope>NUCLEOTIDE SEQUENCE [LARGE SCALE GENOMIC DNA]</scope>
    <source>
        <strain evidence="2 3">F6397</strain>
    </source>
</reference>